<keyword evidence="2" id="KW-1185">Reference proteome</keyword>
<gene>
    <name evidence="1" type="ORF">WMO24_02455</name>
</gene>
<organism evidence="1 2">
    <name type="scientific">Ruthenibacterium intestinale</name>
    <dbReference type="NCBI Taxonomy" id="3133163"/>
    <lineage>
        <taxon>Bacteria</taxon>
        <taxon>Bacillati</taxon>
        <taxon>Bacillota</taxon>
        <taxon>Clostridia</taxon>
        <taxon>Eubacteriales</taxon>
        <taxon>Oscillospiraceae</taxon>
        <taxon>Ruthenibacterium</taxon>
    </lineage>
</organism>
<proteinExistence type="predicted"/>
<sequence length="1207" mass="137887">MAKIIYDNMNISVLESHISNLLQGLEYWGDLNLSNHEYETLKRRLSDAIQNSTSRSDLEVLWQYPVCTVTVAVFLMRYEFDANFWGAFEDALNITLYPQTQGVVGDLFLQTIRRYHFQSAPQSDKRKYVATLQFQLAAPPDSTISDLFFVMQNDASRFFDPYMLLESLTTWRAYLMRKPLLSFLERFPETRALDLITRVHETMQAVDSGANPDDSLAELYIEWLSQEKRVRSSQKSGEKDWQPHLIYEPDGRGLCMVLPAVSMKENWIEEVRWEITNNTGENWRCLNRVFASRGTRYTAECSVAVRPSENYTVELFHVEAEEECLGSKTVSGLNRTAVLLFDTNGLPLMRSNWLPEHGVILLAGPEAHWQDRDGFYKEQLYAPMLGEFTAWRLTPMSGRANLTCVRAGTTVPAILQIRSHAKLNYDGETLFGLPLSFWTIPVFIEFPCISILTEDEQDREDLTLVLAGQKYVLSEKDETIALANFLSAAPEYGKYSLRLYQGHQLIQFSEFFYLPEIESDYSPDYPWNRMSPQTQRFLHFTLPENISLEFSNATCTETPKGLFATFSPECAELEGFLRFQQAERSFSVRVELPVLPCSWRILDSTAPDETIPSSIPISDFVKKNFLLRVQLYGSCVKDFYHIILRSVNGIEQQIPLLFHNRNTASLLLNAFADTISHIPLPAVLLLCNESHPNDLISLLFITETPEFLSRPVVGKNRRNLYFAPNQILPETLELTAYGKSGPTIRLDCSSAELITAKGQSRLTIGCSQQLMDGVYIVTSSSQQEIDFLWKGTVPLTVRKNIFTVPSCVKVRPENIQTPKSYIQQAVYDILRYSSSPKANFADSCSMQVNPASDWRNIALDETDLIELMAIAEFTLLPQIPHRMKRQICILMQRISETFLNGRARWELLCHLVQIHCSQEVFDMCRSQYSLILFESFGNQEFCLEIARELKRYNSELALLVLEQRELSIRAVLQDNLKVLGQEAVFSMLGVAANIDVARAQEMRKKFLLEQPGNGVEIVLSKELSGDMKLVSETIQIDGFHVSLNYQPEKVVDALFFDQNRYVDLYANWAINTEYRAGTEDYSRQREIIVCAVKDGQRILTEGLQSLRLGDEGWLVRPYARALSARQAEGCMQVSPTVSSYPRFFYLMGIAALLFRLNGSSQMPISLAQAAELFLARAGQVAPRMLQRDLVMASTYVYLKKKERSLWQ</sequence>
<name>A0ABV1GBW5_9FIRM</name>
<reference evidence="1 2" key="1">
    <citation type="submission" date="2024-03" db="EMBL/GenBank/DDBJ databases">
        <title>Human intestinal bacterial collection.</title>
        <authorList>
            <person name="Pauvert C."/>
            <person name="Hitch T.C.A."/>
            <person name="Clavel T."/>
        </authorList>
    </citation>
    <scope>NUCLEOTIDE SEQUENCE [LARGE SCALE GENOMIC DNA]</scope>
    <source>
        <strain evidence="1 2">CLA-JM-H11</strain>
    </source>
</reference>
<evidence type="ECO:0000313" key="1">
    <source>
        <dbReference type="EMBL" id="MEQ2519304.1"/>
    </source>
</evidence>
<dbReference type="Proteomes" id="UP001477672">
    <property type="component" value="Unassembled WGS sequence"/>
</dbReference>
<protein>
    <submittedName>
        <fullName evidence="1">Uncharacterized protein</fullName>
    </submittedName>
</protein>
<comment type="caution">
    <text evidence="1">The sequence shown here is derived from an EMBL/GenBank/DDBJ whole genome shotgun (WGS) entry which is preliminary data.</text>
</comment>
<accession>A0ABV1GBW5</accession>
<dbReference type="EMBL" id="JBBMFA010000047">
    <property type="protein sequence ID" value="MEQ2519304.1"/>
    <property type="molecule type" value="Genomic_DNA"/>
</dbReference>
<evidence type="ECO:0000313" key="2">
    <source>
        <dbReference type="Proteomes" id="UP001477672"/>
    </source>
</evidence>